<protein>
    <submittedName>
        <fullName evidence="2">Uncharacterized protein</fullName>
    </submittedName>
</protein>
<accession>A0A1Y4QYE1</accession>
<evidence type="ECO:0000313" key="3">
    <source>
        <dbReference type="Proteomes" id="UP000196074"/>
    </source>
</evidence>
<gene>
    <name evidence="2" type="ORF">B5E88_08445</name>
</gene>
<feature type="transmembrane region" description="Helical" evidence="1">
    <location>
        <begin position="64"/>
        <end position="84"/>
    </location>
</feature>
<keyword evidence="1" id="KW-0472">Membrane</keyword>
<name>A0A1Y4QYE1_9ENTE</name>
<feature type="transmembrane region" description="Helical" evidence="1">
    <location>
        <begin position="36"/>
        <end position="58"/>
    </location>
</feature>
<proteinExistence type="predicted"/>
<evidence type="ECO:0000313" key="2">
    <source>
        <dbReference type="EMBL" id="OUQ09911.1"/>
    </source>
</evidence>
<keyword evidence="1" id="KW-0812">Transmembrane</keyword>
<dbReference type="Proteomes" id="UP000196074">
    <property type="component" value="Unassembled WGS sequence"/>
</dbReference>
<feature type="transmembrane region" description="Helical" evidence="1">
    <location>
        <begin position="6"/>
        <end position="24"/>
    </location>
</feature>
<organism evidence="2 3">
    <name type="scientific">Enterococcus cecorum</name>
    <dbReference type="NCBI Taxonomy" id="44008"/>
    <lineage>
        <taxon>Bacteria</taxon>
        <taxon>Bacillati</taxon>
        <taxon>Bacillota</taxon>
        <taxon>Bacilli</taxon>
        <taxon>Lactobacillales</taxon>
        <taxon>Enterococcaceae</taxon>
        <taxon>Enterococcus</taxon>
    </lineage>
</organism>
<dbReference type="RefSeq" id="WP_016251048.1">
    <property type="nucleotide sequence ID" value="NZ_CP010060.1"/>
</dbReference>
<reference evidence="3" key="1">
    <citation type="submission" date="2017-04" db="EMBL/GenBank/DDBJ databases">
        <title>Function of individual gut microbiota members based on whole genome sequencing of pure cultures obtained from chicken caecum.</title>
        <authorList>
            <person name="Medvecky M."/>
            <person name="Cejkova D."/>
            <person name="Polansky O."/>
            <person name="Karasova D."/>
            <person name="Kubasova T."/>
            <person name="Cizek A."/>
            <person name="Rychlik I."/>
        </authorList>
    </citation>
    <scope>NUCLEOTIDE SEQUENCE [LARGE SCALE GENOMIC DNA]</scope>
    <source>
        <strain evidence="3">An144</strain>
    </source>
</reference>
<keyword evidence="1" id="KW-1133">Transmembrane helix</keyword>
<sequence length="86" mass="9542">MVIKKYYPVLLVIGLLFWLSVFILPTDFLSDILGNFRWGGVVGLIINPIIGIICLLLALCYKNYWIAGLSILLAGLLPLAITLFGF</sequence>
<dbReference type="GeneID" id="60872334"/>
<dbReference type="EMBL" id="NFLC01000015">
    <property type="protein sequence ID" value="OUQ09911.1"/>
    <property type="molecule type" value="Genomic_DNA"/>
</dbReference>
<dbReference type="AlphaFoldDB" id="A0A1Y4QYE1"/>
<evidence type="ECO:0000256" key="1">
    <source>
        <dbReference type="SAM" id="Phobius"/>
    </source>
</evidence>
<comment type="caution">
    <text evidence="2">The sequence shown here is derived from an EMBL/GenBank/DDBJ whole genome shotgun (WGS) entry which is preliminary data.</text>
</comment>